<protein>
    <submittedName>
        <fullName evidence="2">Uncharacterized protein</fullName>
    </submittedName>
</protein>
<evidence type="ECO:0000256" key="1">
    <source>
        <dbReference type="SAM" id="MobiDB-lite"/>
    </source>
</evidence>
<feature type="compositionally biased region" description="Polar residues" evidence="1">
    <location>
        <begin position="1"/>
        <end position="11"/>
    </location>
</feature>
<comment type="caution">
    <text evidence="2">The sequence shown here is derived from an EMBL/GenBank/DDBJ whole genome shotgun (WGS) entry which is preliminary data.</text>
</comment>
<organism evidence="2 3">
    <name type="scientific">Fusarium zealandicum</name>
    <dbReference type="NCBI Taxonomy" id="1053134"/>
    <lineage>
        <taxon>Eukaryota</taxon>
        <taxon>Fungi</taxon>
        <taxon>Dikarya</taxon>
        <taxon>Ascomycota</taxon>
        <taxon>Pezizomycotina</taxon>
        <taxon>Sordariomycetes</taxon>
        <taxon>Hypocreomycetidae</taxon>
        <taxon>Hypocreales</taxon>
        <taxon>Nectriaceae</taxon>
        <taxon>Fusarium</taxon>
        <taxon>Fusarium staphyleae species complex</taxon>
    </lineage>
</organism>
<reference evidence="2" key="1">
    <citation type="journal article" date="2020" name="BMC Genomics">
        <title>Correction to: Identification and distribution of gene clusters required for synthesis of sphingolipid metabolism inhibitors in diverse species of the filamentous fungus Fusarium.</title>
        <authorList>
            <person name="Kim H.S."/>
            <person name="Lohmar J.M."/>
            <person name="Busman M."/>
            <person name="Brown D.W."/>
            <person name="Naumann T.A."/>
            <person name="Divon H.H."/>
            <person name="Lysoe E."/>
            <person name="Uhlig S."/>
            <person name="Proctor R.H."/>
        </authorList>
    </citation>
    <scope>NUCLEOTIDE SEQUENCE</scope>
    <source>
        <strain evidence="2">NRRL 22465</strain>
    </source>
</reference>
<evidence type="ECO:0000313" key="3">
    <source>
        <dbReference type="Proteomes" id="UP000635477"/>
    </source>
</evidence>
<keyword evidence="3" id="KW-1185">Reference proteome</keyword>
<evidence type="ECO:0000313" key="2">
    <source>
        <dbReference type="EMBL" id="KAF4983466.1"/>
    </source>
</evidence>
<gene>
    <name evidence="2" type="ORF">FZEAL_1195</name>
</gene>
<feature type="region of interest" description="Disordered" evidence="1">
    <location>
        <begin position="1"/>
        <end position="21"/>
    </location>
</feature>
<dbReference type="AlphaFoldDB" id="A0A8H4XP24"/>
<dbReference type="EMBL" id="JABEYC010000065">
    <property type="protein sequence ID" value="KAF4983466.1"/>
    <property type="molecule type" value="Genomic_DNA"/>
</dbReference>
<dbReference type="OrthoDB" id="4725400at2759"/>
<accession>A0A8H4XP24</accession>
<name>A0A8H4XP24_9HYPO</name>
<dbReference type="Proteomes" id="UP000635477">
    <property type="component" value="Unassembled WGS sequence"/>
</dbReference>
<sequence>MSNDEQNNQSPDYVEGGKRPYVSPYDENTSFIIGDQVYLLRYDGSREGPYLIATAPTGGTCKLWDEQAGAPVQQNADVSVDELEAV</sequence>
<proteinExistence type="predicted"/>
<reference evidence="2" key="2">
    <citation type="submission" date="2020-05" db="EMBL/GenBank/DDBJ databases">
        <authorList>
            <person name="Kim H.-S."/>
            <person name="Proctor R.H."/>
            <person name="Brown D.W."/>
        </authorList>
    </citation>
    <scope>NUCLEOTIDE SEQUENCE</scope>
    <source>
        <strain evidence="2">NRRL 22465</strain>
    </source>
</reference>